<name>A0AAE1D7M8_9GAST</name>
<proteinExistence type="predicted"/>
<evidence type="ECO:0000256" key="1">
    <source>
        <dbReference type="SAM" id="MobiDB-lite"/>
    </source>
</evidence>
<dbReference type="Proteomes" id="UP001283361">
    <property type="component" value="Unassembled WGS sequence"/>
</dbReference>
<keyword evidence="3" id="KW-1185">Reference proteome</keyword>
<protein>
    <submittedName>
        <fullName evidence="2">Uncharacterized protein</fullName>
    </submittedName>
</protein>
<reference evidence="2" key="1">
    <citation type="journal article" date="2023" name="G3 (Bethesda)">
        <title>A reference genome for the long-term kleptoplast-retaining sea slug Elysia crispata morphotype clarki.</title>
        <authorList>
            <person name="Eastman K.E."/>
            <person name="Pendleton A.L."/>
            <person name="Shaikh M.A."/>
            <person name="Suttiyut T."/>
            <person name="Ogas R."/>
            <person name="Tomko P."/>
            <person name="Gavelis G."/>
            <person name="Widhalm J.R."/>
            <person name="Wisecaver J.H."/>
        </authorList>
    </citation>
    <scope>NUCLEOTIDE SEQUENCE</scope>
    <source>
        <strain evidence="2">ECLA1</strain>
    </source>
</reference>
<evidence type="ECO:0000313" key="2">
    <source>
        <dbReference type="EMBL" id="KAK3759388.1"/>
    </source>
</evidence>
<feature type="compositionally biased region" description="Basic and acidic residues" evidence="1">
    <location>
        <begin position="275"/>
        <end position="284"/>
    </location>
</feature>
<comment type="caution">
    <text evidence="2">The sequence shown here is derived from an EMBL/GenBank/DDBJ whole genome shotgun (WGS) entry which is preliminary data.</text>
</comment>
<feature type="region of interest" description="Disordered" evidence="1">
    <location>
        <begin position="275"/>
        <end position="305"/>
    </location>
</feature>
<gene>
    <name evidence="2" type="ORF">RRG08_023506</name>
</gene>
<evidence type="ECO:0000313" key="3">
    <source>
        <dbReference type="Proteomes" id="UP001283361"/>
    </source>
</evidence>
<organism evidence="2 3">
    <name type="scientific">Elysia crispata</name>
    <name type="common">lettuce slug</name>
    <dbReference type="NCBI Taxonomy" id="231223"/>
    <lineage>
        <taxon>Eukaryota</taxon>
        <taxon>Metazoa</taxon>
        <taxon>Spiralia</taxon>
        <taxon>Lophotrochozoa</taxon>
        <taxon>Mollusca</taxon>
        <taxon>Gastropoda</taxon>
        <taxon>Heterobranchia</taxon>
        <taxon>Euthyneura</taxon>
        <taxon>Panpulmonata</taxon>
        <taxon>Sacoglossa</taxon>
        <taxon>Placobranchoidea</taxon>
        <taxon>Plakobranchidae</taxon>
        <taxon>Elysia</taxon>
    </lineage>
</organism>
<accession>A0AAE1D7M8</accession>
<sequence>MLASQEGSVKNSRSATTMDRDVTLIEDQGWAEPAASIASTVLSRDAVADDGGGSVYLFTVVIRFLIIRQEEEPGHGMGGLEIALVNVTGQDNGALEKCCTIPTDASSFDRLEKIPPNDKPLIRQISPVLGETKDINFLLRISGLSQAYDPHAATEQAQGNGRVLNNTWGFVQLGRLPVFLMAYQVGFYLLPPAVTEFSSSFKTALRSRGNHLVTQPALMALRPLGRPLVEQLVERHAFEQDYTLAGEEEKCWEESAERVTVRTRLHIGRGRGEMLGRECRKGDSSNKTTHWQGKRRNVGKRVQKG</sequence>
<feature type="compositionally biased region" description="Basic residues" evidence="1">
    <location>
        <begin position="292"/>
        <end position="305"/>
    </location>
</feature>
<dbReference type="EMBL" id="JAWDGP010005130">
    <property type="protein sequence ID" value="KAK3759388.1"/>
    <property type="molecule type" value="Genomic_DNA"/>
</dbReference>
<dbReference type="AlphaFoldDB" id="A0AAE1D7M8"/>